<feature type="transmembrane region" description="Helical" evidence="6">
    <location>
        <begin position="73"/>
        <end position="91"/>
    </location>
</feature>
<keyword evidence="4 6" id="KW-1133">Transmembrane helix</keyword>
<dbReference type="Proteomes" id="UP000216442">
    <property type="component" value="Unassembled WGS sequence"/>
</dbReference>
<comment type="subcellular location">
    <subcellularLocation>
        <location evidence="1">Cell membrane</location>
        <topology evidence="1">Multi-pass membrane protein</topology>
    </subcellularLocation>
</comment>
<name>A0A271LEF1_9HYPH</name>
<sequence length="211" mass="22037">MTADALLSPAAASGFVFGLGLIFSLGPQNLMLIQAGLTRSHPFAVASTGYVSEIALVTMGIGGLGTLLTHHPAISGVLQAVCAVFLAWWGARTLLNISRKRSTAAATTGGKSRSRAIGSMLAVTWLNPLVWLEAMFLVGVLSFSYGSEEQAGFAAGFLTASAIKFYGWSLAGVSLSRRFDRPICRKRMDAIAGLVLILAALLLAANILHGA</sequence>
<evidence type="ECO:0000313" key="8">
    <source>
        <dbReference type="Proteomes" id="UP000216442"/>
    </source>
</evidence>
<evidence type="ECO:0000313" key="7">
    <source>
        <dbReference type="EMBL" id="PAQ06474.1"/>
    </source>
</evidence>
<feature type="transmembrane region" description="Helical" evidence="6">
    <location>
        <begin position="6"/>
        <end position="26"/>
    </location>
</feature>
<evidence type="ECO:0000256" key="4">
    <source>
        <dbReference type="ARBA" id="ARBA00022989"/>
    </source>
</evidence>
<dbReference type="GO" id="GO:0015171">
    <property type="term" value="F:amino acid transmembrane transporter activity"/>
    <property type="evidence" value="ECO:0007669"/>
    <property type="project" value="TreeGrafter"/>
</dbReference>
<comment type="caution">
    <text evidence="7">The sequence shown here is derived from an EMBL/GenBank/DDBJ whole genome shotgun (WGS) entry which is preliminary data.</text>
</comment>
<evidence type="ECO:0000256" key="6">
    <source>
        <dbReference type="SAM" id="Phobius"/>
    </source>
</evidence>
<keyword evidence="5 6" id="KW-0472">Membrane</keyword>
<dbReference type="EMBL" id="NPKJ01000066">
    <property type="protein sequence ID" value="PAQ06474.1"/>
    <property type="molecule type" value="Genomic_DNA"/>
</dbReference>
<reference evidence="7 8" key="1">
    <citation type="submission" date="2017-08" db="EMBL/GenBank/DDBJ databases">
        <title>Mesorhizobium wenxinae sp. nov., a novel rhizobial species isolated from root nodules of chickpea (Cicer arietinum L.).</title>
        <authorList>
            <person name="Zhang J."/>
        </authorList>
    </citation>
    <scope>NUCLEOTIDE SEQUENCE [LARGE SCALE GENOMIC DNA]</scope>
    <source>
        <strain evidence="7 8">SDW018</strain>
    </source>
</reference>
<dbReference type="Pfam" id="PF01810">
    <property type="entry name" value="LysE"/>
    <property type="match status" value="1"/>
</dbReference>
<evidence type="ECO:0000256" key="5">
    <source>
        <dbReference type="ARBA" id="ARBA00023136"/>
    </source>
</evidence>
<dbReference type="OrthoDB" id="5638726at2"/>
<dbReference type="AlphaFoldDB" id="A0A271LEF1"/>
<proteinExistence type="predicted"/>
<feature type="transmembrane region" description="Helical" evidence="6">
    <location>
        <begin position="151"/>
        <end position="169"/>
    </location>
</feature>
<dbReference type="GO" id="GO:0005886">
    <property type="term" value="C:plasma membrane"/>
    <property type="evidence" value="ECO:0007669"/>
    <property type="project" value="UniProtKB-SubCell"/>
</dbReference>
<keyword evidence="8" id="KW-1185">Reference proteome</keyword>
<feature type="transmembrane region" description="Helical" evidence="6">
    <location>
        <begin position="121"/>
        <end position="145"/>
    </location>
</feature>
<dbReference type="InterPro" id="IPR001123">
    <property type="entry name" value="LeuE-type"/>
</dbReference>
<protein>
    <submittedName>
        <fullName evidence="7">Arginine transporter</fullName>
    </submittedName>
</protein>
<evidence type="ECO:0000256" key="1">
    <source>
        <dbReference type="ARBA" id="ARBA00004651"/>
    </source>
</evidence>
<gene>
    <name evidence="7" type="ORF">CIT26_25350</name>
</gene>
<dbReference type="PANTHER" id="PTHR30086">
    <property type="entry name" value="ARGININE EXPORTER PROTEIN ARGO"/>
    <property type="match status" value="1"/>
</dbReference>
<dbReference type="PANTHER" id="PTHR30086:SF20">
    <property type="entry name" value="ARGININE EXPORTER PROTEIN ARGO-RELATED"/>
    <property type="match status" value="1"/>
</dbReference>
<evidence type="ECO:0000256" key="3">
    <source>
        <dbReference type="ARBA" id="ARBA00022692"/>
    </source>
</evidence>
<evidence type="ECO:0000256" key="2">
    <source>
        <dbReference type="ARBA" id="ARBA00022475"/>
    </source>
</evidence>
<organism evidence="7 8">
    <name type="scientific">Mesorhizobium temperatum</name>
    <dbReference type="NCBI Taxonomy" id="241416"/>
    <lineage>
        <taxon>Bacteria</taxon>
        <taxon>Pseudomonadati</taxon>
        <taxon>Pseudomonadota</taxon>
        <taxon>Alphaproteobacteria</taxon>
        <taxon>Hyphomicrobiales</taxon>
        <taxon>Phyllobacteriaceae</taxon>
        <taxon>Mesorhizobium</taxon>
    </lineage>
</organism>
<feature type="transmembrane region" description="Helical" evidence="6">
    <location>
        <begin position="190"/>
        <end position="208"/>
    </location>
</feature>
<keyword evidence="3 6" id="KW-0812">Transmembrane</keyword>
<accession>A0A271LEF1</accession>
<dbReference type="RefSeq" id="WP_095495124.1">
    <property type="nucleotide sequence ID" value="NZ_NPKJ01000066.1"/>
</dbReference>
<feature type="transmembrane region" description="Helical" evidence="6">
    <location>
        <begin position="47"/>
        <end position="67"/>
    </location>
</feature>
<keyword evidence="2" id="KW-1003">Cell membrane</keyword>